<evidence type="ECO:0000313" key="3">
    <source>
        <dbReference type="Proteomes" id="UP001642360"/>
    </source>
</evidence>
<gene>
    <name evidence="2" type="ORF">ILEXP_LOCUS28730</name>
</gene>
<protein>
    <submittedName>
        <fullName evidence="2">Uncharacterized protein</fullName>
    </submittedName>
</protein>
<organism evidence="2 3">
    <name type="scientific">Ilex paraguariensis</name>
    <name type="common">yerba mate</name>
    <dbReference type="NCBI Taxonomy" id="185542"/>
    <lineage>
        <taxon>Eukaryota</taxon>
        <taxon>Viridiplantae</taxon>
        <taxon>Streptophyta</taxon>
        <taxon>Embryophyta</taxon>
        <taxon>Tracheophyta</taxon>
        <taxon>Spermatophyta</taxon>
        <taxon>Magnoliopsida</taxon>
        <taxon>eudicotyledons</taxon>
        <taxon>Gunneridae</taxon>
        <taxon>Pentapetalae</taxon>
        <taxon>asterids</taxon>
        <taxon>campanulids</taxon>
        <taxon>Aquifoliales</taxon>
        <taxon>Aquifoliaceae</taxon>
        <taxon>Ilex</taxon>
    </lineage>
</organism>
<feature type="region of interest" description="Disordered" evidence="1">
    <location>
        <begin position="396"/>
        <end position="418"/>
    </location>
</feature>
<accession>A0ABC8SZ43</accession>
<sequence>MSSNLHLIPPKPPDIKRNFASFFVKPTSSLKNDEIRYGCGNVSSSSVSQFGLGIPFVMPPLVSQISSYGQLPIIIPSLTQVPSVSQIPSNVSFSSISHSSMVDKDQVPLVSESFVPSIDLPHTMNPVLASAAIPKPAKRVVYNNGEPVAQEELIGGNNKREWQVVKGKGVTSKESRSIRGSSPLQIDGNMFNLLRGNHSGKDDHKEAGRVILNEKSVFEGGKKLSKSAGLNVEKEGFSANEGVVFPVDPIQITEDVIGDILDGIIERVVEDGNLFVPDQMVRNGVSGEIQFVSLSPINDPAKVGSLALVGDLSVGNGQRGCQDGGSGNAVGGIEHCFSPSKASFYLERFTKSKSAASISLDDERGLVRIREPPDKGYFFDTSTLKSKDLLGKIVEDSEGSKSDSTSVEFSSAEVEMRV</sequence>
<proteinExistence type="predicted"/>
<dbReference type="EMBL" id="CAUOFW020003447">
    <property type="protein sequence ID" value="CAK9160002.1"/>
    <property type="molecule type" value="Genomic_DNA"/>
</dbReference>
<keyword evidence="3" id="KW-1185">Reference proteome</keyword>
<name>A0ABC8SZ43_9AQUA</name>
<dbReference type="AlphaFoldDB" id="A0ABC8SZ43"/>
<evidence type="ECO:0000256" key="1">
    <source>
        <dbReference type="SAM" id="MobiDB-lite"/>
    </source>
</evidence>
<comment type="caution">
    <text evidence="2">The sequence shown here is derived from an EMBL/GenBank/DDBJ whole genome shotgun (WGS) entry which is preliminary data.</text>
</comment>
<reference evidence="2 3" key="1">
    <citation type="submission" date="2024-02" db="EMBL/GenBank/DDBJ databases">
        <authorList>
            <person name="Vignale AGUSTIN F."/>
            <person name="Sosa J E."/>
            <person name="Modenutti C."/>
        </authorList>
    </citation>
    <scope>NUCLEOTIDE SEQUENCE [LARGE SCALE GENOMIC DNA]</scope>
</reference>
<evidence type="ECO:0000313" key="2">
    <source>
        <dbReference type="EMBL" id="CAK9160002.1"/>
    </source>
</evidence>
<dbReference type="Proteomes" id="UP001642360">
    <property type="component" value="Unassembled WGS sequence"/>
</dbReference>